<dbReference type="InterPro" id="IPR006519">
    <property type="entry name" value="Ribosomal_uL11_bac-typ"/>
</dbReference>
<name>A0AAW1QF48_9CHLO</name>
<dbReference type="Proteomes" id="UP001489004">
    <property type="component" value="Unassembled WGS sequence"/>
</dbReference>
<comment type="similarity">
    <text evidence="1 5">Belongs to the universal ribosomal protein uL11 family.</text>
</comment>
<accession>A0AAW1QF48</accession>
<dbReference type="PANTHER" id="PTHR11661:SF1">
    <property type="entry name" value="LARGE RIBOSOMAL SUBUNIT PROTEIN UL11M"/>
    <property type="match status" value="1"/>
</dbReference>
<dbReference type="SUPFAM" id="SSF54747">
    <property type="entry name" value="Ribosomal L11/L12e N-terminal domain"/>
    <property type="match status" value="1"/>
</dbReference>
<dbReference type="GO" id="GO:0070180">
    <property type="term" value="F:large ribosomal subunit rRNA binding"/>
    <property type="evidence" value="ECO:0007669"/>
    <property type="project" value="TreeGrafter"/>
</dbReference>
<dbReference type="InterPro" id="IPR020784">
    <property type="entry name" value="Ribosomal_uL11_N"/>
</dbReference>
<evidence type="ECO:0000256" key="3">
    <source>
        <dbReference type="ARBA" id="ARBA00023274"/>
    </source>
</evidence>
<evidence type="ECO:0000256" key="2">
    <source>
        <dbReference type="ARBA" id="ARBA00022980"/>
    </source>
</evidence>
<dbReference type="AlphaFoldDB" id="A0AAW1QF48"/>
<dbReference type="GO" id="GO:0006412">
    <property type="term" value="P:translation"/>
    <property type="evidence" value="ECO:0007669"/>
    <property type="project" value="InterPro"/>
</dbReference>
<dbReference type="GO" id="GO:0015934">
    <property type="term" value="C:large ribosomal subunit"/>
    <property type="evidence" value="ECO:0007669"/>
    <property type="project" value="TreeGrafter"/>
</dbReference>
<dbReference type="Pfam" id="PF03946">
    <property type="entry name" value="Ribosomal_L11_N"/>
    <property type="match status" value="1"/>
</dbReference>
<proteinExistence type="inferred from homology"/>
<keyword evidence="9" id="KW-1185">Reference proteome</keyword>
<evidence type="ECO:0000313" key="8">
    <source>
        <dbReference type="EMBL" id="KAK9820024.1"/>
    </source>
</evidence>
<dbReference type="NCBIfam" id="TIGR01632">
    <property type="entry name" value="L11_bact"/>
    <property type="match status" value="1"/>
</dbReference>
<comment type="caution">
    <text evidence="8">The sequence shown here is derived from an EMBL/GenBank/DDBJ whole genome shotgun (WGS) entry which is preliminary data.</text>
</comment>
<reference evidence="8 9" key="1">
    <citation type="journal article" date="2024" name="Nat. Commun.">
        <title>Phylogenomics reveals the evolutionary origins of lichenization in chlorophyte algae.</title>
        <authorList>
            <person name="Puginier C."/>
            <person name="Libourel C."/>
            <person name="Otte J."/>
            <person name="Skaloud P."/>
            <person name="Haon M."/>
            <person name="Grisel S."/>
            <person name="Petersen M."/>
            <person name="Berrin J.G."/>
            <person name="Delaux P.M."/>
            <person name="Dal Grande F."/>
            <person name="Keller J."/>
        </authorList>
    </citation>
    <scope>NUCLEOTIDE SEQUENCE [LARGE SCALE GENOMIC DNA]</scope>
    <source>
        <strain evidence="8 9">SAG 2043</strain>
    </source>
</reference>
<organism evidence="8 9">
    <name type="scientific">[Myrmecia] bisecta</name>
    <dbReference type="NCBI Taxonomy" id="41462"/>
    <lineage>
        <taxon>Eukaryota</taxon>
        <taxon>Viridiplantae</taxon>
        <taxon>Chlorophyta</taxon>
        <taxon>core chlorophytes</taxon>
        <taxon>Trebouxiophyceae</taxon>
        <taxon>Trebouxiales</taxon>
        <taxon>Trebouxiaceae</taxon>
        <taxon>Myrmecia</taxon>
    </lineage>
</organism>
<evidence type="ECO:0000259" key="6">
    <source>
        <dbReference type="Pfam" id="PF00298"/>
    </source>
</evidence>
<protein>
    <recommendedName>
        <fullName evidence="4">Large ribosomal subunit protein uL11m</fullName>
    </recommendedName>
</protein>
<dbReference type="FunFam" id="1.10.10.250:FF:000003">
    <property type="entry name" value="Mitochondrial ribosomal protein L11"/>
    <property type="match status" value="1"/>
</dbReference>
<evidence type="ECO:0000313" key="9">
    <source>
        <dbReference type="Proteomes" id="UP001489004"/>
    </source>
</evidence>
<evidence type="ECO:0000256" key="5">
    <source>
        <dbReference type="RuleBase" id="RU003978"/>
    </source>
</evidence>
<dbReference type="GO" id="GO:0003735">
    <property type="term" value="F:structural constituent of ribosome"/>
    <property type="evidence" value="ECO:0007669"/>
    <property type="project" value="InterPro"/>
</dbReference>
<evidence type="ECO:0000256" key="1">
    <source>
        <dbReference type="ARBA" id="ARBA00010537"/>
    </source>
</evidence>
<dbReference type="Gene3D" id="3.30.1550.10">
    <property type="entry name" value="Ribosomal protein L11/L12, N-terminal domain"/>
    <property type="match status" value="1"/>
</dbReference>
<dbReference type="InterPro" id="IPR036769">
    <property type="entry name" value="Ribosomal_uL11_C_sf"/>
</dbReference>
<dbReference type="InterPro" id="IPR036796">
    <property type="entry name" value="Ribosomal_uL11_N_sf"/>
</dbReference>
<dbReference type="Gene3D" id="1.10.10.250">
    <property type="entry name" value="Ribosomal protein L11, C-terminal domain"/>
    <property type="match status" value="1"/>
</dbReference>
<feature type="domain" description="Large ribosomal subunit protein uL11 C-terminal" evidence="6">
    <location>
        <begin position="76"/>
        <end position="143"/>
    </location>
</feature>
<dbReference type="InterPro" id="IPR000911">
    <property type="entry name" value="Ribosomal_uL11"/>
</dbReference>
<keyword evidence="2 5" id="KW-0689">Ribosomal protein</keyword>
<feature type="domain" description="Large ribosomal subunit protein uL11 N-terminal" evidence="7">
    <location>
        <begin position="13"/>
        <end position="71"/>
    </location>
</feature>
<dbReference type="InterPro" id="IPR020783">
    <property type="entry name" value="Ribosomal_uL11_C"/>
</dbReference>
<sequence length="181" mass="19135">MSKAKAKAVTATIRLVINAAGAKPAPPVGPALGQAGLNIMKFCKDFNAKTADLQPDVPVPVVITAYSDRTFTYVAKTPPTTYFIKKAAGLKMGSQRPGHTSAGTISAMHIYEIAIVKQKDFPELSLESLSKSIAGTCKSMGIKNFFKCFEGIPNMSSSACHAQIEAKAKDTLITGKGILQS</sequence>
<keyword evidence="3 5" id="KW-0687">Ribonucleoprotein</keyword>
<gene>
    <name evidence="8" type="ORF">WJX72_005227</name>
</gene>
<dbReference type="CDD" id="cd00349">
    <property type="entry name" value="Ribosomal_L11"/>
    <property type="match status" value="1"/>
</dbReference>
<dbReference type="FunFam" id="3.30.1550.10:FF:000005">
    <property type="entry name" value="50S ribosomal protein L11"/>
    <property type="match status" value="1"/>
</dbReference>
<dbReference type="SUPFAM" id="SSF46906">
    <property type="entry name" value="Ribosomal protein L11, C-terminal domain"/>
    <property type="match status" value="1"/>
</dbReference>
<dbReference type="PANTHER" id="PTHR11661">
    <property type="entry name" value="60S RIBOSOMAL PROTEIN L12"/>
    <property type="match status" value="1"/>
</dbReference>
<dbReference type="EMBL" id="JALJOR010000003">
    <property type="protein sequence ID" value="KAK9820024.1"/>
    <property type="molecule type" value="Genomic_DNA"/>
</dbReference>
<dbReference type="Pfam" id="PF00298">
    <property type="entry name" value="Ribosomal_L11"/>
    <property type="match status" value="1"/>
</dbReference>
<evidence type="ECO:0000259" key="7">
    <source>
        <dbReference type="Pfam" id="PF03946"/>
    </source>
</evidence>
<dbReference type="HAMAP" id="MF_00736">
    <property type="entry name" value="Ribosomal_uL11"/>
    <property type="match status" value="1"/>
</dbReference>
<evidence type="ECO:0000256" key="4">
    <source>
        <dbReference type="ARBA" id="ARBA00040104"/>
    </source>
</evidence>
<dbReference type="SMART" id="SM00649">
    <property type="entry name" value="RL11"/>
    <property type="match status" value="1"/>
</dbReference>